<evidence type="ECO:0000313" key="1">
    <source>
        <dbReference type="EMBL" id="RHA73699.1"/>
    </source>
</evidence>
<dbReference type="InterPro" id="IPR002591">
    <property type="entry name" value="Phosphodiest/P_Trfase"/>
</dbReference>
<dbReference type="PANTHER" id="PTHR10151:SF120">
    <property type="entry name" value="BIS(5'-ADENOSYL)-TRIPHOSPHATASE"/>
    <property type="match status" value="1"/>
</dbReference>
<evidence type="ECO:0008006" key="3">
    <source>
        <dbReference type="Google" id="ProtNLM"/>
    </source>
</evidence>
<dbReference type="PANTHER" id="PTHR10151">
    <property type="entry name" value="ECTONUCLEOTIDE PYROPHOSPHATASE/PHOSPHODIESTERASE"/>
    <property type="match status" value="1"/>
</dbReference>
<dbReference type="InterPro" id="IPR017850">
    <property type="entry name" value="Alkaline_phosphatase_core_sf"/>
</dbReference>
<dbReference type="Pfam" id="PF01663">
    <property type="entry name" value="Phosphodiest"/>
    <property type="match status" value="1"/>
</dbReference>
<organism evidence="1 2">
    <name type="scientific">Phocaeicola coprophilus</name>
    <dbReference type="NCBI Taxonomy" id="387090"/>
    <lineage>
        <taxon>Bacteria</taxon>
        <taxon>Pseudomonadati</taxon>
        <taxon>Bacteroidota</taxon>
        <taxon>Bacteroidia</taxon>
        <taxon>Bacteroidales</taxon>
        <taxon>Bacteroidaceae</taxon>
        <taxon>Phocaeicola</taxon>
    </lineage>
</organism>
<comment type="caution">
    <text evidence="1">The sequence shown here is derived from an EMBL/GenBank/DDBJ whole genome shotgun (WGS) entry which is preliminary data.</text>
</comment>
<accession>A0A413SWU2</accession>
<dbReference type="GO" id="GO:0016787">
    <property type="term" value="F:hydrolase activity"/>
    <property type="evidence" value="ECO:0007669"/>
    <property type="project" value="UniProtKB-ARBA"/>
</dbReference>
<name>A0A413SWU2_9BACT</name>
<reference evidence="1 2" key="1">
    <citation type="submission" date="2018-08" db="EMBL/GenBank/DDBJ databases">
        <title>A genome reference for cultivated species of the human gut microbiota.</title>
        <authorList>
            <person name="Zou Y."/>
            <person name="Xue W."/>
            <person name="Luo G."/>
        </authorList>
    </citation>
    <scope>NUCLEOTIDE SEQUENCE [LARGE SCALE GENOMIC DNA]</scope>
    <source>
        <strain evidence="1 2">AM42-38</strain>
    </source>
</reference>
<dbReference type="Proteomes" id="UP000283855">
    <property type="component" value="Unassembled WGS sequence"/>
</dbReference>
<gene>
    <name evidence="1" type="ORF">DW921_12440</name>
</gene>
<evidence type="ECO:0000313" key="2">
    <source>
        <dbReference type="Proteomes" id="UP000283855"/>
    </source>
</evidence>
<dbReference type="AlphaFoldDB" id="A0A413SWU2"/>
<dbReference type="EMBL" id="QSFT01000032">
    <property type="protein sequence ID" value="RHA73699.1"/>
    <property type="molecule type" value="Genomic_DNA"/>
</dbReference>
<protein>
    <recommendedName>
        <fullName evidence="3">Alkaline phosphatase family protein</fullName>
    </recommendedName>
</protein>
<sequence>MKRLLIFLWVVCCVTALQGKTRKALYIVLDGIPADYIERVHPKNIFDIASKGGYARAYTGGEVGAYSQTPTISAIGYMNILTGTWMNKHNVNGNSNLNPNYNYWSLFRIAKNQNKDFKTALFSSWTDNRTVLIGEGKPETDHLKIDYVCDGYELDKNRFPAKKDDLHIFDIDSVVCKEAAACIRENAPDLSWVYLWYTDSGFHIYGDGAFMDRYVNKTDDLVGMIWEAVQYREKKFDEEWMVIVTTDHGRGESGHHHGGQLARERSVWVSTNVRALNAQFTRPTLALVDILPTICRFMDFQMPRDVAFEKDGISFYGPTDIYELTTHPYDNQVTLCWKGEGAKDEAVVYMATTNAYKEGGKDNWSEIGRVKASTGRFVVDLGKYPSSKFYKFVVKTPTTSLTRWLQK</sequence>
<proteinExistence type="predicted"/>
<dbReference type="SUPFAM" id="SSF53649">
    <property type="entry name" value="Alkaline phosphatase-like"/>
    <property type="match status" value="1"/>
</dbReference>
<dbReference type="Gene3D" id="3.40.720.10">
    <property type="entry name" value="Alkaline Phosphatase, subunit A"/>
    <property type="match status" value="1"/>
</dbReference>